<dbReference type="GO" id="GO:0008270">
    <property type="term" value="F:zinc ion binding"/>
    <property type="evidence" value="ECO:0007669"/>
    <property type="project" value="UniProtKB-KW"/>
</dbReference>
<accession>A0AAE9JEA6</accession>
<dbReference type="Gene3D" id="3.30.160.60">
    <property type="entry name" value="Classic Zinc Finger"/>
    <property type="match status" value="1"/>
</dbReference>
<gene>
    <name evidence="6" type="ORF">L5515_004953</name>
</gene>
<evidence type="ECO:0000313" key="6">
    <source>
        <dbReference type="EMBL" id="UMM24962.1"/>
    </source>
</evidence>
<keyword evidence="2" id="KW-0677">Repeat</keyword>
<dbReference type="Proteomes" id="UP000829354">
    <property type="component" value="Chromosome III"/>
</dbReference>
<evidence type="ECO:0000256" key="2">
    <source>
        <dbReference type="ARBA" id="ARBA00022737"/>
    </source>
</evidence>
<dbReference type="PANTHER" id="PTHR24379:SF121">
    <property type="entry name" value="C2H2-TYPE DOMAIN-CONTAINING PROTEIN"/>
    <property type="match status" value="1"/>
</dbReference>
<feature type="domain" description="C2H2-type" evidence="5">
    <location>
        <begin position="25"/>
        <end position="46"/>
    </location>
</feature>
<proteinExistence type="predicted"/>
<keyword evidence="4" id="KW-0862">Zinc</keyword>
<dbReference type="AlphaFoldDB" id="A0AAE9JEA6"/>
<dbReference type="EMBL" id="CP092622">
    <property type="protein sequence ID" value="UMM24962.1"/>
    <property type="molecule type" value="Genomic_DNA"/>
</dbReference>
<reference evidence="6 7" key="1">
    <citation type="submission" date="2022-04" db="EMBL/GenBank/DDBJ databases">
        <title>Chromosome-level reference genomes for two strains of Caenorhabditis briggsae: an improved platform for comparative genomics.</title>
        <authorList>
            <person name="Stevens L."/>
            <person name="Andersen E."/>
        </authorList>
    </citation>
    <scope>NUCLEOTIDE SEQUENCE [LARGE SCALE GENOMIC DNA]</scope>
    <source>
        <strain evidence="6">VX34</strain>
        <tissue evidence="6">Whole-organism</tissue>
    </source>
</reference>
<feature type="domain" description="C2H2-type" evidence="5">
    <location>
        <begin position="71"/>
        <end position="92"/>
    </location>
</feature>
<dbReference type="SMART" id="SM00355">
    <property type="entry name" value="ZnF_C2H2"/>
    <property type="match status" value="3"/>
</dbReference>
<dbReference type="PROSITE" id="PS00028">
    <property type="entry name" value="ZINC_FINGER_C2H2_1"/>
    <property type="match status" value="3"/>
</dbReference>
<evidence type="ECO:0000256" key="3">
    <source>
        <dbReference type="ARBA" id="ARBA00022771"/>
    </source>
</evidence>
<evidence type="ECO:0000256" key="4">
    <source>
        <dbReference type="ARBA" id="ARBA00022833"/>
    </source>
</evidence>
<sequence length="254" mass="28535">MSAQLFSSKAHQTTPFSQKKAKFDCDICSKPFSSIYRLNTHRESVHKAPGVYSELGMNKKEARMERAIHKCKICQKEYCRRTSLTIHFREKHGNQPITSEQRTKTTSIRTNVFGGNSTECLLCDEQFMTRGALFKHMNTQHRDELEVTGILCRMSEYEKTTVPQDAMENKENNSVTSHIPVPASISIRAPILVPTPISVPAPISFRAPISVPAPISAPAPAPPVTQNVVGKQELMIEKIMKKKPLFSVENILKI</sequence>
<evidence type="ECO:0000256" key="1">
    <source>
        <dbReference type="ARBA" id="ARBA00022723"/>
    </source>
</evidence>
<dbReference type="Pfam" id="PF00096">
    <property type="entry name" value="zf-C2H2"/>
    <property type="match status" value="1"/>
</dbReference>
<keyword evidence="1" id="KW-0479">Metal-binding</keyword>
<evidence type="ECO:0000259" key="5">
    <source>
        <dbReference type="PROSITE" id="PS00028"/>
    </source>
</evidence>
<organism evidence="6 7">
    <name type="scientific">Caenorhabditis briggsae</name>
    <dbReference type="NCBI Taxonomy" id="6238"/>
    <lineage>
        <taxon>Eukaryota</taxon>
        <taxon>Metazoa</taxon>
        <taxon>Ecdysozoa</taxon>
        <taxon>Nematoda</taxon>
        <taxon>Chromadorea</taxon>
        <taxon>Rhabditida</taxon>
        <taxon>Rhabditina</taxon>
        <taxon>Rhabditomorpha</taxon>
        <taxon>Rhabditoidea</taxon>
        <taxon>Rhabditidae</taxon>
        <taxon>Peloderinae</taxon>
        <taxon>Caenorhabditis</taxon>
    </lineage>
</organism>
<dbReference type="PANTHER" id="PTHR24379">
    <property type="entry name" value="KRAB AND ZINC FINGER DOMAIN-CONTAINING"/>
    <property type="match status" value="1"/>
</dbReference>
<evidence type="ECO:0000313" key="7">
    <source>
        <dbReference type="Proteomes" id="UP000829354"/>
    </source>
</evidence>
<name>A0AAE9JEA6_CAEBR</name>
<feature type="domain" description="C2H2-type" evidence="5">
    <location>
        <begin position="120"/>
        <end position="141"/>
    </location>
</feature>
<keyword evidence="3" id="KW-0863">Zinc-finger</keyword>
<dbReference type="InterPro" id="IPR013087">
    <property type="entry name" value="Znf_C2H2_type"/>
</dbReference>
<protein>
    <recommendedName>
        <fullName evidence="5">C2H2-type domain-containing protein</fullName>
    </recommendedName>
</protein>
<dbReference type="Pfam" id="PF13912">
    <property type="entry name" value="zf-C2H2_6"/>
    <property type="match status" value="1"/>
</dbReference>
<keyword evidence="7" id="KW-1185">Reference proteome</keyword>